<name>A0A0W0S3M4_9GAMM</name>
<proteinExistence type="predicted"/>
<organism evidence="1 2">
    <name type="scientific">Legionella brunensis</name>
    <dbReference type="NCBI Taxonomy" id="29422"/>
    <lineage>
        <taxon>Bacteria</taxon>
        <taxon>Pseudomonadati</taxon>
        <taxon>Pseudomonadota</taxon>
        <taxon>Gammaproteobacteria</taxon>
        <taxon>Legionellales</taxon>
        <taxon>Legionellaceae</taxon>
        <taxon>Legionella</taxon>
    </lineage>
</organism>
<dbReference type="PATRIC" id="fig|29422.6.peg.2530"/>
<accession>A0A0W0S3M4</accession>
<dbReference type="AlphaFoldDB" id="A0A0W0S3M4"/>
<reference evidence="1 2" key="1">
    <citation type="submission" date="2015-11" db="EMBL/GenBank/DDBJ databases">
        <title>Genomic analysis of 38 Legionella species identifies large and diverse effector repertoires.</title>
        <authorList>
            <person name="Burstein D."/>
            <person name="Amaro F."/>
            <person name="Zusman T."/>
            <person name="Lifshitz Z."/>
            <person name="Cohen O."/>
            <person name="Gilbert J.A."/>
            <person name="Pupko T."/>
            <person name="Shuman H.A."/>
            <person name="Segal G."/>
        </authorList>
    </citation>
    <scope>NUCLEOTIDE SEQUENCE [LARGE SCALE GENOMIC DNA]</scope>
    <source>
        <strain evidence="1 2">ATCC 43878</strain>
    </source>
</reference>
<evidence type="ECO:0000313" key="1">
    <source>
        <dbReference type="EMBL" id="KTC78086.1"/>
    </source>
</evidence>
<keyword evidence="2" id="KW-1185">Reference proteome</keyword>
<dbReference type="Proteomes" id="UP000054742">
    <property type="component" value="Unassembled WGS sequence"/>
</dbReference>
<sequence length="259" mass="29514">MPKNQYPNNINYFGVKIDTPISMKSQYSIERKAMRILPVDDQEQKYITGDKQNNYLVNISEDGFFEDQNGEYLDGEYNFVLTCEDPPKLLCSSTNLNHSFLSNGKKVLATGTLRIKAGLLTELTNNSGHYRPTDDEMFAVIKALYEASQHSLIRYKSFCSQEPLIYPVAELISASEFSKISPLQQNETISDEGGRKQLVGYDSPVEGDKKQLERRFGRNLDGDLLVKYQQIVDRFKFFQTAQETNSADDEEINCILGQK</sequence>
<gene>
    <name evidence="1" type="ORF">Lbru_2378</name>
</gene>
<protein>
    <submittedName>
        <fullName evidence="1">Uncharacterized protein</fullName>
    </submittedName>
</protein>
<dbReference type="EMBL" id="LNXV01000033">
    <property type="protein sequence ID" value="KTC78086.1"/>
    <property type="molecule type" value="Genomic_DNA"/>
</dbReference>
<evidence type="ECO:0000313" key="2">
    <source>
        <dbReference type="Proteomes" id="UP000054742"/>
    </source>
</evidence>
<comment type="caution">
    <text evidence="1">The sequence shown here is derived from an EMBL/GenBank/DDBJ whole genome shotgun (WGS) entry which is preliminary data.</text>
</comment>